<keyword evidence="4" id="KW-1185">Reference proteome</keyword>
<evidence type="ECO:0000259" key="2">
    <source>
        <dbReference type="Pfam" id="PF24460"/>
    </source>
</evidence>
<gene>
    <name evidence="3" type="ORF">N0B31_00475</name>
</gene>
<feature type="domain" description="DUF7575" evidence="2">
    <location>
        <begin position="101"/>
        <end position="127"/>
    </location>
</feature>
<dbReference type="InterPro" id="IPR055997">
    <property type="entry name" value="DUF7575"/>
</dbReference>
<protein>
    <submittedName>
        <fullName evidence="3">Zinc ribbon domain-containing protein</fullName>
    </submittedName>
</protein>
<dbReference type="Proteomes" id="UP001057580">
    <property type="component" value="Chromosome"/>
</dbReference>
<dbReference type="AlphaFoldDB" id="A0A9E7UBG6"/>
<dbReference type="RefSeq" id="WP_260593757.1">
    <property type="nucleotide sequence ID" value="NZ_CP104003.1"/>
</dbReference>
<sequence length="144" mass="16108">MSRPRSPLLAALLSFLQPGLGHLYLRAWFRAVLWFGLWVATVLLVVPTSGGAGTLDALVQTVLAMADQPLEVTLALASVTVFSTLDAYWLCSRRNHYRTADEPRCPHCGNEVDADLEFCHWCTRPIEWEGDAERRPRGEAESVR</sequence>
<evidence type="ECO:0000256" key="1">
    <source>
        <dbReference type="SAM" id="Phobius"/>
    </source>
</evidence>
<dbReference type="GeneID" id="74940851"/>
<feature type="transmembrane region" description="Helical" evidence="1">
    <location>
        <begin position="31"/>
        <end position="58"/>
    </location>
</feature>
<dbReference type="KEGG" id="ssai:N0B31_00475"/>
<accession>A0A9E7UBG6</accession>
<proteinExistence type="predicted"/>
<dbReference type="EMBL" id="CP104003">
    <property type="protein sequence ID" value="UWM54769.1"/>
    <property type="molecule type" value="Genomic_DNA"/>
</dbReference>
<organism evidence="3 4">
    <name type="scientific">Salinirubellus salinus</name>
    <dbReference type="NCBI Taxonomy" id="1364945"/>
    <lineage>
        <taxon>Archaea</taxon>
        <taxon>Methanobacteriati</taxon>
        <taxon>Methanobacteriota</taxon>
        <taxon>Stenosarchaea group</taxon>
        <taxon>Halobacteria</taxon>
        <taxon>Halobacteriales</taxon>
        <taxon>Natronomonadaceae</taxon>
        <taxon>Salinirubellus</taxon>
    </lineage>
</organism>
<feature type="transmembrane region" description="Helical" evidence="1">
    <location>
        <begin position="70"/>
        <end position="90"/>
    </location>
</feature>
<reference evidence="3" key="1">
    <citation type="submission" date="2022-09" db="EMBL/GenBank/DDBJ databases">
        <title>Diverse halophilic archaea isolated from saline environments.</title>
        <authorList>
            <person name="Cui H.-L."/>
        </authorList>
    </citation>
    <scope>NUCLEOTIDE SEQUENCE</scope>
    <source>
        <strain evidence="3">ZS-35-S2</strain>
    </source>
</reference>
<keyword evidence="1" id="KW-0472">Membrane</keyword>
<dbReference type="Pfam" id="PF24460">
    <property type="entry name" value="DUF7575"/>
    <property type="match status" value="1"/>
</dbReference>
<name>A0A9E7UBG6_9EURY</name>
<evidence type="ECO:0000313" key="4">
    <source>
        <dbReference type="Proteomes" id="UP001057580"/>
    </source>
</evidence>
<keyword evidence="1" id="KW-1133">Transmembrane helix</keyword>
<keyword evidence="1" id="KW-0812">Transmembrane</keyword>
<evidence type="ECO:0000313" key="3">
    <source>
        <dbReference type="EMBL" id="UWM54769.1"/>
    </source>
</evidence>